<reference evidence="1 2" key="1">
    <citation type="submission" date="2015-01" db="EMBL/GenBank/DDBJ databases">
        <title>Evolution of Trichinella species and genotypes.</title>
        <authorList>
            <person name="Korhonen P.K."/>
            <person name="Edoardo P."/>
            <person name="Giuseppe L.R."/>
            <person name="Gasser R.B."/>
        </authorList>
    </citation>
    <scope>NUCLEOTIDE SEQUENCE [LARGE SCALE GENOMIC DNA]</scope>
    <source>
        <strain evidence="1">ISS37</strain>
    </source>
</reference>
<dbReference type="OrthoDB" id="10435322at2759"/>
<evidence type="ECO:0000313" key="1">
    <source>
        <dbReference type="EMBL" id="KRX24046.1"/>
    </source>
</evidence>
<dbReference type="Proteomes" id="UP000054630">
    <property type="component" value="Unassembled WGS sequence"/>
</dbReference>
<protein>
    <submittedName>
        <fullName evidence="1">Uncharacterized protein</fullName>
    </submittedName>
</protein>
<organism evidence="1 2">
    <name type="scientific">Trichinella nelsoni</name>
    <dbReference type="NCBI Taxonomy" id="6336"/>
    <lineage>
        <taxon>Eukaryota</taxon>
        <taxon>Metazoa</taxon>
        <taxon>Ecdysozoa</taxon>
        <taxon>Nematoda</taxon>
        <taxon>Enoplea</taxon>
        <taxon>Dorylaimia</taxon>
        <taxon>Trichinellida</taxon>
        <taxon>Trichinellidae</taxon>
        <taxon>Trichinella</taxon>
    </lineage>
</organism>
<dbReference type="AlphaFoldDB" id="A0A0V0SBK4"/>
<proteinExistence type="predicted"/>
<evidence type="ECO:0000313" key="2">
    <source>
        <dbReference type="Proteomes" id="UP000054630"/>
    </source>
</evidence>
<keyword evidence="2" id="KW-1185">Reference proteome</keyword>
<dbReference type="EMBL" id="JYDL01000020">
    <property type="protein sequence ID" value="KRX24046.1"/>
    <property type="molecule type" value="Genomic_DNA"/>
</dbReference>
<accession>A0A0V0SBK4</accession>
<comment type="caution">
    <text evidence="1">The sequence shown here is derived from an EMBL/GenBank/DDBJ whole genome shotgun (WGS) entry which is preliminary data.</text>
</comment>
<gene>
    <name evidence="1" type="ORF">T07_8151</name>
</gene>
<sequence>MEDEKLSSCILMKKSSNSSIFMYPVAFNKKAKKLDQVSLYLTPLAFSAPTGGNAPCKNMFGMLSTISNHYKI</sequence>
<name>A0A0V0SBK4_9BILA</name>